<evidence type="ECO:0000313" key="3">
    <source>
        <dbReference type="RefSeq" id="XP_053082597.1"/>
    </source>
</evidence>
<reference evidence="3" key="1">
    <citation type="submission" date="2025-08" db="UniProtKB">
        <authorList>
            <consortium name="RefSeq"/>
        </authorList>
    </citation>
    <scope>IDENTIFICATION</scope>
    <source>
        <tissue evidence="3">Blood</tissue>
    </source>
</reference>
<dbReference type="RefSeq" id="XP_053082597.1">
    <property type="nucleotide sequence ID" value="XM_053226622.1"/>
</dbReference>
<dbReference type="Proteomes" id="UP001652583">
    <property type="component" value="Chromosome B4"/>
</dbReference>
<dbReference type="PANTHER" id="PTHR23093:SF16">
    <property type="entry name" value="FAM194 C-TERMINAL DOMAIN-CONTAINING PROTEIN"/>
    <property type="match status" value="1"/>
</dbReference>
<feature type="domain" description="FAM194 C-terminal" evidence="1">
    <location>
        <begin position="382"/>
        <end position="529"/>
    </location>
</feature>
<dbReference type="GeneID" id="106973403"/>
<sequence length="883" mass="101870">MFNILMNYQTIFKSNCSIIQSYQLCMRFLISPYVVNTYYCLFLNYNHPNRSHGRMEDFTEAKSLDIGPIYFFDQMKPKRKIWEKREHEGHFPHLRYTSRAIYSHTNSTVSKEQKEARLSTVSECEKKDEFHSSGISQISGVSKFSSNLRFTKIYRQKNLFEEYKLIAAEILSELGEILQKYAEYNITFPAGIVNLMNYSWHDLIEGVCKCATKNLKKNNALKRDSKNMTQIGTCAKEEYHKENHLVKAKKDHPVSSALVKQNQYSQIPQDSHLPVVIHFSLLSKICLENGWIFQHPHSKLEILKWKTILNTAVKRLQEAIIQIKAEEAKLKKEGFNKCLILRHYNDPKGMVKVDNSPKVSQCFWLELLKRKPKMPTVKEADPEMKKFHYALVDGSSLTYYPSGRLAVCQSYSALPWGGMYTNIFSDLPNQVILGTFTPFGCGSISFPKSLIISMMFNQDGGMVIGKKGNIIREWMWPSKGKLDDPVEIWVNEFITVEISGRFAITLVYKWHPQSLKLSLAPVKCKFFHQGLPEEPFPDVNPISKEAMELFKAYKVKCKHMKSATQDKDPSSLTDTMKIATFDPVMDISPMSDITTVIKLRRLQKKVKHILLHWLDYYRFALGIESLYICKIPKSPQKVIKKQKVSSAKFPLKQSTKEKDENKEYLQYQNTFLKLKGIFRPSPLYCIRKTPVSNQYLRLPLPPIESKDAWFASQLLCPVVLRRTLCGKEGGTCQCGTYSIPEVTDLEYDHLISTQLSSVDQVIIVHVTSAKETDKTIKEMAQVYRKLNRSKSMLCIQSCSDPFRLLKYNITSASKFTGNSCPLLVQRHNVIPGIFLMYIRGKLVFANFIFNGYSTSAKDLQKQIVKTKSDYHTGYFLPNDFRIR</sequence>
<proteinExistence type="predicted"/>
<gene>
    <name evidence="3" type="primary">LOC106973403</name>
</gene>
<keyword evidence="2" id="KW-1185">Reference proteome</keyword>
<dbReference type="InterPro" id="IPR029281">
    <property type="entry name" value="FAM194_C"/>
</dbReference>
<evidence type="ECO:0000259" key="1">
    <source>
        <dbReference type="Pfam" id="PF14977"/>
    </source>
</evidence>
<dbReference type="PANTHER" id="PTHR23093">
    <property type="entry name" value="SIMILAR TO CHROMOSOME 3 OPEN READING FRAME 20"/>
    <property type="match status" value="1"/>
</dbReference>
<accession>A0ABM3QF90</accession>
<dbReference type="Pfam" id="PF14977">
    <property type="entry name" value="FAM194"/>
    <property type="match status" value="1"/>
</dbReference>
<protein>
    <submittedName>
        <fullName evidence="3">Uncharacterized protein C3orf20 homolog isoform X1</fullName>
    </submittedName>
</protein>
<evidence type="ECO:0000313" key="2">
    <source>
        <dbReference type="Proteomes" id="UP001652583"/>
    </source>
</evidence>
<organism evidence="2 3">
    <name type="scientific">Acinonyx jubatus</name>
    <name type="common">Cheetah</name>
    <dbReference type="NCBI Taxonomy" id="32536"/>
    <lineage>
        <taxon>Eukaryota</taxon>
        <taxon>Metazoa</taxon>
        <taxon>Chordata</taxon>
        <taxon>Craniata</taxon>
        <taxon>Vertebrata</taxon>
        <taxon>Euteleostomi</taxon>
        <taxon>Mammalia</taxon>
        <taxon>Eutheria</taxon>
        <taxon>Laurasiatheria</taxon>
        <taxon>Carnivora</taxon>
        <taxon>Feliformia</taxon>
        <taxon>Felidae</taxon>
        <taxon>Felinae</taxon>
        <taxon>Acinonyx</taxon>
    </lineage>
</organism>
<name>A0ABM3QF90_ACIJB</name>